<protein>
    <submittedName>
        <fullName evidence="2">Uncharacterized protein</fullName>
    </submittedName>
</protein>
<feature type="non-terminal residue" evidence="2">
    <location>
        <position position="1"/>
    </location>
</feature>
<organism evidence="2 3">
    <name type="scientific">Heyndrickxia coagulans</name>
    <name type="common">Weizmannia coagulans</name>
    <dbReference type="NCBI Taxonomy" id="1398"/>
    <lineage>
        <taxon>Bacteria</taxon>
        <taxon>Bacillati</taxon>
        <taxon>Bacillota</taxon>
        <taxon>Bacilli</taxon>
        <taxon>Bacillales</taxon>
        <taxon>Bacillaceae</taxon>
        <taxon>Heyndrickxia</taxon>
    </lineage>
</organism>
<dbReference type="EMBL" id="LRPN01000148">
    <property type="protein sequence ID" value="KWZ78207.1"/>
    <property type="molecule type" value="Genomic_DNA"/>
</dbReference>
<dbReference type="Proteomes" id="UP000070376">
    <property type="component" value="Unassembled WGS sequence"/>
</dbReference>
<feature type="compositionally biased region" description="Basic and acidic residues" evidence="1">
    <location>
        <begin position="105"/>
        <end position="122"/>
    </location>
</feature>
<name>A0A133KF65_HEYCO</name>
<feature type="region of interest" description="Disordered" evidence="1">
    <location>
        <begin position="105"/>
        <end position="133"/>
    </location>
</feature>
<dbReference type="AlphaFoldDB" id="A0A133KF65"/>
<evidence type="ECO:0000313" key="3">
    <source>
        <dbReference type="Proteomes" id="UP000070376"/>
    </source>
</evidence>
<proteinExistence type="predicted"/>
<comment type="caution">
    <text evidence="2">The sequence shown here is derived from an EMBL/GenBank/DDBJ whole genome shotgun (WGS) entry which is preliminary data.</text>
</comment>
<evidence type="ECO:0000313" key="2">
    <source>
        <dbReference type="EMBL" id="KWZ78207.1"/>
    </source>
</evidence>
<gene>
    <name evidence="2" type="ORF">HMPREF3213_03063</name>
</gene>
<feature type="compositionally biased region" description="Polar residues" evidence="1">
    <location>
        <begin position="123"/>
        <end position="133"/>
    </location>
</feature>
<dbReference type="PATRIC" id="fig|1398.22.peg.3069"/>
<evidence type="ECO:0000256" key="1">
    <source>
        <dbReference type="SAM" id="MobiDB-lite"/>
    </source>
</evidence>
<sequence>FVLLTGSKGHFIPGCGTFCPFDRFKRTFRARMELLIRQFHRVRTSFGLMFPIDPPAPRGHLFILRFYIPNSVYLFTPDLPKALAFCMLLAHSDILQKKHKEIVRTGSKDSLPRNRAGKDGHTETQLQNSLYKQ</sequence>
<accession>A0A133KF65</accession>
<reference evidence="3" key="1">
    <citation type="submission" date="2016-01" db="EMBL/GenBank/DDBJ databases">
        <authorList>
            <person name="Mitreva M."/>
            <person name="Pepin K.H."/>
            <person name="Mihindukulasuriya K.A."/>
            <person name="Fulton R."/>
            <person name="Fronick C."/>
            <person name="O'Laughlin M."/>
            <person name="Miner T."/>
            <person name="Herter B."/>
            <person name="Rosa B.A."/>
            <person name="Cordes M."/>
            <person name="Tomlinson C."/>
            <person name="Wollam A."/>
            <person name="Palsikar V.B."/>
            <person name="Mardis E.R."/>
            <person name="Wilson R.K."/>
        </authorList>
    </citation>
    <scope>NUCLEOTIDE SEQUENCE [LARGE SCALE GENOMIC DNA]</scope>
    <source>
        <strain evidence="3">GED7749B</strain>
    </source>
</reference>